<dbReference type="InterPro" id="IPR036249">
    <property type="entry name" value="Thioredoxin-like_sf"/>
</dbReference>
<dbReference type="PROSITE" id="PS51352">
    <property type="entry name" value="THIOREDOXIN_2"/>
    <property type="match status" value="1"/>
</dbReference>
<reference evidence="2 3" key="2">
    <citation type="journal article" date="2016" name="Int. J. Syst. Evol. Microbiol.">
        <title>Flavisolibacter tropicus sp. nov., isolated from tropical soil.</title>
        <authorList>
            <person name="Lee J.J."/>
            <person name="Kang M.S."/>
            <person name="Kim G.S."/>
            <person name="Lee C.S."/>
            <person name="Lim S."/>
            <person name="Lee J."/>
            <person name="Roh S.H."/>
            <person name="Kang H."/>
            <person name="Ha J.M."/>
            <person name="Bae S."/>
            <person name="Jung H.Y."/>
            <person name="Kim M.K."/>
        </authorList>
    </citation>
    <scope>NUCLEOTIDE SEQUENCE [LARGE SCALE GENOMIC DNA]</scope>
    <source>
        <strain evidence="2 3">LCS9</strain>
    </source>
</reference>
<dbReference type="CDD" id="cd02947">
    <property type="entry name" value="TRX_family"/>
    <property type="match status" value="1"/>
</dbReference>
<sequence length="125" mass="13844">MNTLQAQGIRFTTPKNWNAALAVAKKENKLIFLDAYTTWCGPCKYMQEEIFPLASVGKFYNASFINIKMDMEIGEGPDLASSFQLVAVPTLLFINGDGKIVYRYEGALKGRELIALGKKALNSSN</sequence>
<protein>
    <recommendedName>
        <fullName evidence="1">Thioredoxin domain-containing protein</fullName>
    </recommendedName>
</protein>
<dbReference type="EMBL" id="CP011390">
    <property type="protein sequence ID" value="ANE53410.1"/>
    <property type="molecule type" value="Genomic_DNA"/>
</dbReference>
<dbReference type="AlphaFoldDB" id="A0A172U273"/>
<feature type="domain" description="Thioredoxin" evidence="1">
    <location>
        <begin position="1"/>
        <end position="122"/>
    </location>
</feature>
<dbReference type="InterPro" id="IPR050620">
    <property type="entry name" value="Thioredoxin_H-type-like"/>
</dbReference>
<dbReference type="KEGG" id="fla:SY85_10315"/>
<dbReference type="Proteomes" id="UP000077177">
    <property type="component" value="Chromosome"/>
</dbReference>
<dbReference type="PANTHER" id="PTHR10438:SF463">
    <property type="entry name" value="THIOREDOXIN"/>
    <property type="match status" value="1"/>
</dbReference>
<organism evidence="2 3">
    <name type="scientific">Flavisolibacter tropicus</name>
    <dbReference type="NCBI Taxonomy" id="1492898"/>
    <lineage>
        <taxon>Bacteria</taxon>
        <taxon>Pseudomonadati</taxon>
        <taxon>Bacteroidota</taxon>
        <taxon>Chitinophagia</taxon>
        <taxon>Chitinophagales</taxon>
        <taxon>Chitinophagaceae</taxon>
        <taxon>Flavisolibacter</taxon>
    </lineage>
</organism>
<dbReference type="STRING" id="1492898.SY85_10315"/>
<evidence type="ECO:0000313" key="2">
    <source>
        <dbReference type="EMBL" id="ANE53410.1"/>
    </source>
</evidence>
<keyword evidence="3" id="KW-1185">Reference proteome</keyword>
<dbReference type="Pfam" id="PF00085">
    <property type="entry name" value="Thioredoxin"/>
    <property type="match status" value="1"/>
</dbReference>
<reference evidence="3" key="1">
    <citation type="submission" date="2015-01" db="EMBL/GenBank/DDBJ databases">
        <title>Flavisolibacter sp./LCS9/ whole genome sequencing.</title>
        <authorList>
            <person name="Kim M.K."/>
            <person name="Srinivasan S."/>
            <person name="Lee J.-J."/>
        </authorList>
    </citation>
    <scope>NUCLEOTIDE SEQUENCE [LARGE SCALE GENOMIC DNA]</scope>
    <source>
        <strain evidence="3">LCS9</strain>
    </source>
</reference>
<accession>A0A172U273</accession>
<dbReference type="SUPFAM" id="SSF52833">
    <property type="entry name" value="Thioredoxin-like"/>
    <property type="match status" value="1"/>
</dbReference>
<dbReference type="PATRIC" id="fig|1492898.3.peg.2217"/>
<proteinExistence type="predicted"/>
<dbReference type="InterPro" id="IPR013766">
    <property type="entry name" value="Thioredoxin_domain"/>
</dbReference>
<evidence type="ECO:0000259" key="1">
    <source>
        <dbReference type="PROSITE" id="PS51352"/>
    </source>
</evidence>
<dbReference type="Gene3D" id="3.40.30.10">
    <property type="entry name" value="Glutaredoxin"/>
    <property type="match status" value="1"/>
</dbReference>
<evidence type="ECO:0000313" key="3">
    <source>
        <dbReference type="Proteomes" id="UP000077177"/>
    </source>
</evidence>
<gene>
    <name evidence="2" type="ORF">SY85_10315</name>
</gene>
<name>A0A172U273_9BACT</name>
<dbReference type="PANTHER" id="PTHR10438">
    <property type="entry name" value="THIOREDOXIN"/>
    <property type="match status" value="1"/>
</dbReference>